<feature type="transmembrane region" description="Helical" evidence="2">
    <location>
        <begin position="54"/>
        <end position="78"/>
    </location>
</feature>
<evidence type="ECO:0000313" key="4">
    <source>
        <dbReference type="EMBL" id="NKE70636.1"/>
    </source>
</evidence>
<dbReference type="AlphaFoldDB" id="A0A7X6DNR6"/>
<comment type="catalytic activity">
    <reaction evidence="2">
        <text>a quinone + NADH + 5 H(+)(in) = a quinol + NAD(+) + 4 H(+)(out)</text>
        <dbReference type="Rhea" id="RHEA:57888"/>
        <dbReference type="ChEBI" id="CHEBI:15378"/>
        <dbReference type="ChEBI" id="CHEBI:24646"/>
        <dbReference type="ChEBI" id="CHEBI:57540"/>
        <dbReference type="ChEBI" id="CHEBI:57945"/>
        <dbReference type="ChEBI" id="CHEBI:132124"/>
    </reaction>
</comment>
<feature type="transmembrane region" description="Helical" evidence="2">
    <location>
        <begin position="140"/>
        <end position="162"/>
    </location>
</feature>
<evidence type="ECO:0000256" key="2">
    <source>
        <dbReference type="RuleBase" id="RU004429"/>
    </source>
</evidence>
<dbReference type="InterPro" id="IPR001457">
    <property type="entry name" value="NADH_UbQ/plastoQ_OxRdtase_su6"/>
</dbReference>
<keyword evidence="2" id="KW-0874">Quinone</keyword>
<dbReference type="EMBL" id="VTOW01000001">
    <property type="protein sequence ID" value="NKE70636.1"/>
    <property type="molecule type" value="Genomic_DNA"/>
</dbReference>
<dbReference type="GO" id="GO:0048038">
    <property type="term" value="F:quinone binding"/>
    <property type="evidence" value="ECO:0007669"/>
    <property type="project" value="UniProtKB-UniRule"/>
</dbReference>
<keyword evidence="2" id="KW-1133">Transmembrane helix</keyword>
<keyword evidence="2" id="KW-1003">Cell membrane</keyword>
<dbReference type="InterPro" id="IPR042106">
    <property type="entry name" value="Nuo/plastoQ_OxRdtase_6_NuoJ"/>
</dbReference>
<sequence length="213" mass="22629">MAQLLFFLYFSGMALFSSVLTIGLRNPIYCTLALLSTFLHVAGLFVLLHAEFLAAIQIIIYAGAVLILYLFVLMLLDLKSSEGVLHRQTWLALFFGLVILAEILIVLFKSPTLEGSAPGAAALPAVGNTEAIGLSLFNEYLLPFEMVGVILLGGIIGALVLAKQPRPDAKMGGNGAHALEVPLPRTGNGHPEGTPDSVTEEARRGALDKIGSS</sequence>
<feature type="transmembrane region" description="Helical" evidence="2">
    <location>
        <begin position="29"/>
        <end position="48"/>
    </location>
</feature>
<organism evidence="4 5">
    <name type="scientific">Candidatus Manganitrophus noduliformans</name>
    <dbReference type="NCBI Taxonomy" id="2606439"/>
    <lineage>
        <taxon>Bacteria</taxon>
        <taxon>Pseudomonadati</taxon>
        <taxon>Nitrospirota</taxon>
        <taxon>Nitrospiria</taxon>
        <taxon>Candidatus Troglogloeales</taxon>
        <taxon>Candidatus Manganitrophaceae</taxon>
        <taxon>Candidatus Manganitrophus</taxon>
    </lineage>
</organism>
<comment type="caution">
    <text evidence="4">The sequence shown here is derived from an EMBL/GenBank/DDBJ whole genome shotgun (WGS) entry which is preliminary data.</text>
</comment>
<dbReference type="EC" id="7.1.1.-" evidence="2"/>
<evidence type="ECO:0000256" key="1">
    <source>
        <dbReference type="ARBA" id="ARBA00005698"/>
    </source>
</evidence>
<feature type="region of interest" description="Disordered" evidence="3">
    <location>
        <begin position="171"/>
        <end position="213"/>
    </location>
</feature>
<proteinExistence type="inferred from homology"/>
<dbReference type="Gene3D" id="1.20.120.1200">
    <property type="entry name" value="NADH-ubiquinone/plastoquinone oxidoreductase chain 6, subunit NuoJ"/>
    <property type="match status" value="1"/>
</dbReference>
<dbReference type="PANTHER" id="PTHR33269">
    <property type="entry name" value="NADH-UBIQUINONE OXIDOREDUCTASE CHAIN 6"/>
    <property type="match status" value="1"/>
</dbReference>
<dbReference type="RefSeq" id="WP_168058874.1">
    <property type="nucleotide sequence ID" value="NZ_VTOW01000001.1"/>
</dbReference>
<keyword evidence="2" id="KW-0520">NAD</keyword>
<reference evidence="4 5" key="1">
    <citation type="journal article" date="2020" name="Nature">
        <title>Bacterial chemolithoautotrophy via manganese oxidation.</title>
        <authorList>
            <person name="Yu H."/>
            <person name="Leadbetter J.R."/>
        </authorList>
    </citation>
    <scope>NUCLEOTIDE SEQUENCE [LARGE SCALE GENOMIC DNA]</scope>
    <source>
        <strain evidence="4 5">Mn-1</strain>
    </source>
</reference>
<dbReference type="Pfam" id="PF00499">
    <property type="entry name" value="Oxidored_q3"/>
    <property type="match status" value="1"/>
</dbReference>
<comment type="subcellular location">
    <subcellularLocation>
        <location evidence="2">Cell membrane</location>
        <topology evidence="2">Multi-pass membrane protein</topology>
    </subcellularLocation>
</comment>
<evidence type="ECO:0000256" key="3">
    <source>
        <dbReference type="SAM" id="MobiDB-lite"/>
    </source>
</evidence>
<keyword evidence="5" id="KW-1185">Reference proteome</keyword>
<dbReference type="GO" id="GO:0008137">
    <property type="term" value="F:NADH dehydrogenase (ubiquinone) activity"/>
    <property type="evidence" value="ECO:0007669"/>
    <property type="project" value="UniProtKB-UniRule"/>
</dbReference>
<keyword evidence="2" id="KW-0472">Membrane</keyword>
<keyword evidence="2" id="KW-0812">Transmembrane</keyword>
<dbReference type="GO" id="GO:0005886">
    <property type="term" value="C:plasma membrane"/>
    <property type="evidence" value="ECO:0007669"/>
    <property type="project" value="UniProtKB-SubCell"/>
</dbReference>
<comment type="function">
    <text evidence="2">NDH-1 shuttles electrons from NADH, via FMN and iron-sulfur (Fe-S) centers, to quinones in the respiratory chain. Couples the redox reaction to proton translocation (for every two electrons transferred, four hydrogen ions are translocated across the cytoplasmic membrane), and thus conserves the redox energy in a proton gradient.</text>
</comment>
<protein>
    <recommendedName>
        <fullName evidence="2">NADH-quinone oxidoreductase subunit J</fullName>
        <ecNumber evidence="2">7.1.1.-</ecNumber>
    </recommendedName>
</protein>
<gene>
    <name evidence="4" type="ORF">MNODULE_07795</name>
</gene>
<feature type="transmembrane region" description="Helical" evidence="2">
    <location>
        <begin position="90"/>
        <end position="108"/>
    </location>
</feature>
<comment type="similarity">
    <text evidence="1 2">Belongs to the complex I subunit 6 family.</text>
</comment>
<dbReference type="Proteomes" id="UP000534783">
    <property type="component" value="Unassembled WGS sequence"/>
</dbReference>
<feature type="transmembrane region" description="Helical" evidence="2">
    <location>
        <begin position="6"/>
        <end position="24"/>
    </location>
</feature>
<accession>A0A7X6DNR6</accession>
<name>A0A7X6DNR6_9BACT</name>
<dbReference type="PANTHER" id="PTHR33269:SF17">
    <property type="entry name" value="NADH-UBIQUINONE OXIDOREDUCTASE CHAIN 6"/>
    <property type="match status" value="1"/>
</dbReference>
<evidence type="ECO:0000313" key="5">
    <source>
        <dbReference type="Proteomes" id="UP000534783"/>
    </source>
</evidence>